<proteinExistence type="predicted"/>
<dbReference type="Proteomes" id="UP001589813">
    <property type="component" value="Unassembled WGS sequence"/>
</dbReference>
<sequence>MKLISSVAAAVLLTLSTGGHAATQVSDKLKQNLEIMRDILQKSMEHSGHSSGVGRIELSYLAGQGVLFQTRTSGGFGHFFAVAPVAPIPPVAPISAPDLQAITDQANAVAQAAIAGHAVDEDQLQELQEQAELAAEQMMEQHERMRDQSRELREQKRDLERDLRDVQREKRDVEFSGKVGKLDAEQQKQLTQLTAKEAALAKQVKEMQQKYDAAEQEMLKKRQEQAKIAQQKQTELIAQVGSKFAATLCDYGASLRELKDSEFVSLQLSTDGGRDSRDIYWVFKKSDINQCISGKLGAESLLKKADYYQY</sequence>
<comment type="caution">
    <text evidence="3">The sequence shown here is derived from an EMBL/GenBank/DDBJ whole genome shotgun (WGS) entry which is preliminary data.</text>
</comment>
<evidence type="ECO:0008006" key="5">
    <source>
        <dbReference type="Google" id="ProtNLM"/>
    </source>
</evidence>
<keyword evidence="2" id="KW-0732">Signal</keyword>
<evidence type="ECO:0000256" key="2">
    <source>
        <dbReference type="SAM" id="SignalP"/>
    </source>
</evidence>
<name>A0ABV6BI26_9GAMM</name>
<keyword evidence="4" id="KW-1185">Reference proteome</keyword>
<evidence type="ECO:0000256" key="1">
    <source>
        <dbReference type="SAM" id="MobiDB-lite"/>
    </source>
</evidence>
<reference evidence="3 4" key="1">
    <citation type="submission" date="2024-09" db="EMBL/GenBank/DDBJ databases">
        <authorList>
            <person name="Sun Q."/>
            <person name="Mori K."/>
        </authorList>
    </citation>
    <scope>NUCLEOTIDE SEQUENCE [LARGE SCALE GENOMIC DNA]</scope>
    <source>
        <strain evidence="3 4">KCTC 23315</strain>
    </source>
</reference>
<evidence type="ECO:0000313" key="4">
    <source>
        <dbReference type="Proteomes" id="UP001589813"/>
    </source>
</evidence>
<dbReference type="RefSeq" id="WP_377244548.1">
    <property type="nucleotide sequence ID" value="NZ_JBHLXP010000003.1"/>
</dbReference>
<gene>
    <name evidence="3" type="ORF">ACFFJP_12855</name>
</gene>
<feature type="signal peptide" evidence="2">
    <location>
        <begin position="1"/>
        <end position="21"/>
    </location>
</feature>
<feature type="region of interest" description="Disordered" evidence="1">
    <location>
        <begin position="139"/>
        <end position="158"/>
    </location>
</feature>
<dbReference type="EMBL" id="JBHLXP010000003">
    <property type="protein sequence ID" value="MFC0049178.1"/>
    <property type="molecule type" value="Genomic_DNA"/>
</dbReference>
<feature type="chain" id="PRO_5046594395" description="DUF2968 domain-containing protein" evidence="2">
    <location>
        <begin position="22"/>
        <end position="310"/>
    </location>
</feature>
<evidence type="ECO:0000313" key="3">
    <source>
        <dbReference type="EMBL" id="MFC0049178.1"/>
    </source>
</evidence>
<accession>A0ABV6BI26</accession>
<organism evidence="3 4">
    <name type="scientific">Rheinheimera tilapiae</name>
    <dbReference type="NCBI Taxonomy" id="875043"/>
    <lineage>
        <taxon>Bacteria</taxon>
        <taxon>Pseudomonadati</taxon>
        <taxon>Pseudomonadota</taxon>
        <taxon>Gammaproteobacteria</taxon>
        <taxon>Chromatiales</taxon>
        <taxon>Chromatiaceae</taxon>
        <taxon>Rheinheimera</taxon>
    </lineage>
</organism>
<protein>
    <recommendedName>
        <fullName evidence="5">DUF2968 domain-containing protein</fullName>
    </recommendedName>
</protein>